<name>A0A7J8TL43_9ROSI</name>
<dbReference type="InterPro" id="IPR042293">
    <property type="entry name" value="ARID4"/>
</dbReference>
<keyword evidence="1" id="KW-0812">Transmembrane</keyword>
<keyword evidence="1" id="KW-0472">Membrane</keyword>
<keyword evidence="3" id="KW-1185">Reference proteome</keyword>
<dbReference type="Proteomes" id="UP000593573">
    <property type="component" value="Unassembled WGS sequence"/>
</dbReference>
<evidence type="ECO:0000256" key="1">
    <source>
        <dbReference type="SAM" id="Phobius"/>
    </source>
</evidence>
<keyword evidence="1" id="KW-1133">Transmembrane helix</keyword>
<protein>
    <submittedName>
        <fullName evidence="2">Uncharacterized protein</fullName>
    </submittedName>
</protein>
<dbReference type="PANTHER" id="PTHR46694">
    <property type="entry name" value="AT-RICH INTERACTIVE DOMAIN-CONTAINING PROTEIN 4"/>
    <property type="match status" value="1"/>
</dbReference>
<feature type="transmembrane region" description="Helical" evidence="1">
    <location>
        <begin position="177"/>
        <end position="197"/>
    </location>
</feature>
<dbReference type="OrthoDB" id="10044343at2759"/>
<dbReference type="EMBL" id="JABFAB010000001">
    <property type="protein sequence ID" value="MBA0638966.1"/>
    <property type="molecule type" value="Genomic_DNA"/>
</dbReference>
<evidence type="ECO:0000313" key="2">
    <source>
        <dbReference type="EMBL" id="MBA0638966.1"/>
    </source>
</evidence>
<gene>
    <name evidence="2" type="ORF">Goklo_022029</name>
</gene>
<sequence>MMFSAQGSSRNHCSLLAVLCGGKVSDNKQKQPVSDYKPRYPFPELSSSGRLEVLLLNNPSIDEFRRVLESFEPNIVYLQGEQIVDGEEIGSLVLGDVDLSTPEALCGLFGSTFPTTVYLEIPNGVKLAEGLHSKGVPYVIYWKNTFSRYAACHFRQALLSVIQRYKSSACACFQEQLLIVLLTCTVCGTIIFSLLIVKSKVLSQDRIYLGSLPRLMFLNQR</sequence>
<proteinExistence type="predicted"/>
<dbReference type="AlphaFoldDB" id="A0A7J8TL43"/>
<organism evidence="2 3">
    <name type="scientific">Gossypium klotzschianum</name>
    <dbReference type="NCBI Taxonomy" id="34286"/>
    <lineage>
        <taxon>Eukaryota</taxon>
        <taxon>Viridiplantae</taxon>
        <taxon>Streptophyta</taxon>
        <taxon>Embryophyta</taxon>
        <taxon>Tracheophyta</taxon>
        <taxon>Spermatophyta</taxon>
        <taxon>Magnoliopsida</taxon>
        <taxon>eudicotyledons</taxon>
        <taxon>Gunneridae</taxon>
        <taxon>Pentapetalae</taxon>
        <taxon>rosids</taxon>
        <taxon>malvids</taxon>
        <taxon>Malvales</taxon>
        <taxon>Malvaceae</taxon>
        <taxon>Malvoideae</taxon>
        <taxon>Gossypium</taxon>
    </lineage>
</organism>
<evidence type="ECO:0000313" key="3">
    <source>
        <dbReference type="Proteomes" id="UP000593573"/>
    </source>
</evidence>
<accession>A0A7J8TL43</accession>
<comment type="caution">
    <text evidence="2">The sequence shown here is derived from an EMBL/GenBank/DDBJ whole genome shotgun (WGS) entry which is preliminary data.</text>
</comment>
<reference evidence="2 3" key="1">
    <citation type="journal article" date="2019" name="Genome Biol. Evol.">
        <title>Insights into the evolution of the New World diploid cottons (Gossypium, subgenus Houzingenia) based on genome sequencing.</title>
        <authorList>
            <person name="Grover C.E."/>
            <person name="Arick M.A. 2nd"/>
            <person name="Thrash A."/>
            <person name="Conover J.L."/>
            <person name="Sanders W.S."/>
            <person name="Peterson D.G."/>
            <person name="Frelichowski J.E."/>
            <person name="Scheffler J.A."/>
            <person name="Scheffler B.E."/>
            <person name="Wendel J.F."/>
        </authorList>
    </citation>
    <scope>NUCLEOTIDE SEQUENCE [LARGE SCALE GENOMIC DNA]</scope>
    <source>
        <strain evidence="2">57</strain>
        <tissue evidence="2">Leaf</tissue>
    </source>
</reference>
<dbReference type="PANTHER" id="PTHR46694:SF1">
    <property type="entry name" value="AT-RICH INTERACTIVE DOMAIN-CONTAINING PROTEIN 4"/>
    <property type="match status" value="1"/>
</dbReference>